<gene>
    <name evidence="5" type="primary">TRM9</name>
    <name evidence="5" type="ORF">SBRCBS47491_003177</name>
</gene>
<name>A0ABP0BD44_9PEZI</name>
<dbReference type="EMBL" id="CAWUHC010000020">
    <property type="protein sequence ID" value="CAK7217471.1"/>
    <property type="molecule type" value="Genomic_DNA"/>
</dbReference>
<dbReference type="InterPro" id="IPR051422">
    <property type="entry name" value="AlkB_tRNA_MeTrf/Diox"/>
</dbReference>
<feature type="compositionally biased region" description="Basic and acidic residues" evidence="3">
    <location>
        <begin position="353"/>
        <end position="363"/>
    </location>
</feature>
<dbReference type="Proteomes" id="UP001642406">
    <property type="component" value="Unassembled WGS sequence"/>
</dbReference>
<dbReference type="Gene3D" id="3.40.50.150">
    <property type="entry name" value="Vaccinia Virus protein VP39"/>
    <property type="match status" value="1"/>
</dbReference>
<evidence type="ECO:0000313" key="5">
    <source>
        <dbReference type="EMBL" id="CAK7217471.1"/>
    </source>
</evidence>
<feature type="region of interest" description="Disordered" evidence="3">
    <location>
        <begin position="241"/>
        <end position="288"/>
    </location>
</feature>
<evidence type="ECO:0000313" key="6">
    <source>
        <dbReference type="Proteomes" id="UP001642406"/>
    </source>
</evidence>
<dbReference type="CDD" id="cd02440">
    <property type="entry name" value="AdoMet_MTases"/>
    <property type="match status" value="1"/>
</dbReference>
<dbReference type="GO" id="GO:0106335">
    <property type="term" value="F:tRNA (5-carboxymethyluridine(34)-5-O)-methyltransferase activity"/>
    <property type="evidence" value="ECO:0007669"/>
    <property type="project" value="UniProtKB-EC"/>
</dbReference>
<dbReference type="Pfam" id="PF08241">
    <property type="entry name" value="Methyltransf_11"/>
    <property type="match status" value="1"/>
</dbReference>
<evidence type="ECO:0000256" key="1">
    <source>
        <dbReference type="ARBA" id="ARBA00022603"/>
    </source>
</evidence>
<proteinExistence type="predicted"/>
<feature type="compositionally biased region" description="Basic and acidic residues" evidence="3">
    <location>
        <begin position="20"/>
        <end position="41"/>
    </location>
</feature>
<evidence type="ECO:0000259" key="4">
    <source>
        <dbReference type="Pfam" id="PF08241"/>
    </source>
</evidence>
<dbReference type="InterPro" id="IPR029063">
    <property type="entry name" value="SAM-dependent_MTases_sf"/>
</dbReference>
<feature type="region of interest" description="Disordered" evidence="3">
    <location>
        <begin position="328"/>
        <end position="389"/>
    </location>
</feature>
<protein>
    <submittedName>
        <fullName evidence="5">tRNA methyltransferase, has a role in tRNA modification</fullName>
        <ecNumber evidence="5">2.1.1.229</ecNumber>
    </submittedName>
</protein>
<accession>A0ABP0BD44</accession>
<dbReference type="SUPFAM" id="SSF53335">
    <property type="entry name" value="S-adenosyl-L-methionine-dependent methyltransferases"/>
    <property type="match status" value="1"/>
</dbReference>
<organism evidence="5 6">
    <name type="scientific">Sporothrix bragantina</name>
    <dbReference type="NCBI Taxonomy" id="671064"/>
    <lineage>
        <taxon>Eukaryota</taxon>
        <taxon>Fungi</taxon>
        <taxon>Dikarya</taxon>
        <taxon>Ascomycota</taxon>
        <taxon>Pezizomycotina</taxon>
        <taxon>Sordariomycetes</taxon>
        <taxon>Sordariomycetidae</taxon>
        <taxon>Ophiostomatales</taxon>
        <taxon>Ophiostomataceae</taxon>
        <taxon>Sporothrix</taxon>
    </lineage>
</organism>
<reference evidence="5 6" key="1">
    <citation type="submission" date="2024-01" db="EMBL/GenBank/DDBJ databases">
        <authorList>
            <person name="Allen C."/>
            <person name="Tagirdzhanova G."/>
        </authorList>
    </citation>
    <scope>NUCLEOTIDE SEQUENCE [LARGE SCALE GENOMIC DNA]</scope>
</reference>
<comment type="caution">
    <text evidence="5">The sequence shown here is derived from an EMBL/GenBank/DDBJ whole genome shotgun (WGS) entry which is preliminary data.</text>
</comment>
<feature type="domain" description="Methyltransferase type 11" evidence="4">
    <location>
        <begin position="103"/>
        <end position="209"/>
    </location>
</feature>
<evidence type="ECO:0000256" key="2">
    <source>
        <dbReference type="ARBA" id="ARBA00022679"/>
    </source>
</evidence>
<dbReference type="InterPro" id="IPR013216">
    <property type="entry name" value="Methyltransf_11"/>
</dbReference>
<dbReference type="GO" id="GO:0032259">
    <property type="term" value="P:methylation"/>
    <property type="evidence" value="ECO:0007669"/>
    <property type="project" value="UniProtKB-KW"/>
</dbReference>
<keyword evidence="6" id="KW-1185">Reference proteome</keyword>
<sequence length="432" mass="46694">MAEDRPQDPAVDARTSSNGENDRDDVSRHPQAPRKEAKEAQESEPDQDAASSPAPLNDASHYEETHVHAVYESIADHFSATRYAPWPLVAQFLAGQPAGAIGLDVGCGNGKYLSGASGAPLPPSSTTDTPSQYPQLFVLGSDRSEALARLAYAKHAHHQVGADVLVADSLALPFRDQCADFIICIAVVHHLSTRARRQAAVEELLRCVRRPVSKEEKKEKEEASNNESGRDMKLQLLQEAEQPQPNAAASSLQSPLAPTAATTGTPAPSSSLPAPPSSSSSSADSSSSSLLSGRVLLYVWALEQASSRRGWAAGGEQDLLVPWVKTMKDKSKADKDKAQDNGKDKKKHKNKKRQESAPKEARGAQEAQQTQETPKQAPEPTQAKQPHVPPTFHRYYHLYKQGELEDDVAAAGGRVVASGYEKDNWWVVADPL</sequence>
<feature type="region of interest" description="Disordered" evidence="3">
    <location>
        <begin position="1"/>
        <end position="58"/>
    </location>
</feature>
<dbReference type="PANTHER" id="PTHR13069:SF21">
    <property type="entry name" value="ALKYLATED DNA REPAIR PROTEIN ALKB HOMOLOG 8"/>
    <property type="match status" value="1"/>
</dbReference>
<feature type="compositionally biased region" description="Basic and acidic residues" evidence="3">
    <location>
        <begin position="328"/>
        <end position="343"/>
    </location>
</feature>
<keyword evidence="2 5" id="KW-0808">Transferase</keyword>
<dbReference type="PANTHER" id="PTHR13069">
    <property type="entry name" value="ALKYLATED DNA REPAIR PROTEIN ALKB HOMOLOG 8"/>
    <property type="match status" value="1"/>
</dbReference>
<keyword evidence="1 5" id="KW-0489">Methyltransferase</keyword>
<dbReference type="EC" id="2.1.1.229" evidence="5"/>
<evidence type="ECO:0000256" key="3">
    <source>
        <dbReference type="SAM" id="MobiDB-lite"/>
    </source>
</evidence>